<keyword evidence="1 2" id="KW-0436">Ligase</keyword>
<dbReference type="Pfam" id="PF24850">
    <property type="entry name" value="CC_BshC"/>
    <property type="match status" value="1"/>
</dbReference>
<dbReference type="InterPro" id="IPR055398">
    <property type="entry name" value="Rossmann-like_BshC"/>
</dbReference>
<evidence type="ECO:0000313" key="6">
    <source>
        <dbReference type="Proteomes" id="UP001501556"/>
    </source>
</evidence>
<dbReference type="InterPro" id="IPR055399">
    <property type="entry name" value="CC_BshC"/>
</dbReference>
<dbReference type="InterPro" id="IPR011199">
    <property type="entry name" value="Bacillithiol_biosynth_BshC"/>
</dbReference>
<reference evidence="6" key="1">
    <citation type="journal article" date="2019" name="Int. J. Syst. Evol. Microbiol.">
        <title>The Global Catalogue of Microorganisms (GCM) 10K type strain sequencing project: providing services to taxonomists for standard genome sequencing and annotation.</title>
        <authorList>
            <consortium name="The Broad Institute Genomics Platform"/>
            <consortium name="The Broad Institute Genome Sequencing Center for Infectious Disease"/>
            <person name="Wu L."/>
            <person name="Ma J."/>
        </authorList>
    </citation>
    <scope>NUCLEOTIDE SEQUENCE [LARGE SCALE GENOMIC DNA]</scope>
    <source>
        <strain evidence="6">JCM 17217</strain>
    </source>
</reference>
<dbReference type="EC" id="6.-.-.-" evidence="2"/>
<dbReference type="Proteomes" id="UP001501556">
    <property type="component" value="Unassembled WGS sequence"/>
</dbReference>
<dbReference type="Pfam" id="PF10079">
    <property type="entry name" value="Rossmann-like_BshC"/>
    <property type="match status" value="1"/>
</dbReference>
<comment type="caution">
    <text evidence="5">The sequence shown here is derived from an EMBL/GenBank/DDBJ whole genome shotgun (WGS) entry which is preliminary data.</text>
</comment>
<dbReference type="PIRSF" id="PIRSF012535">
    <property type="entry name" value="UCP012535"/>
    <property type="match status" value="1"/>
</dbReference>
<dbReference type="HAMAP" id="MF_01867">
    <property type="entry name" value="BshC"/>
    <property type="match status" value="1"/>
</dbReference>
<evidence type="ECO:0000259" key="3">
    <source>
        <dbReference type="Pfam" id="PF10079"/>
    </source>
</evidence>
<dbReference type="EMBL" id="BAABDI010000020">
    <property type="protein sequence ID" value="GAA3981381.1"/>
    <property type="molecule type" value="Genomic_DNA"/>
</dbReference>
<keyword evidence="2" id="KW-0175">Coiled coil</keyword>
<gene>
    <name evidence="2 5" type="primary">bshC</name>
    <name evidence="5" type="ORF">GCM10022407_28300</name>
</gene>
<evidence type="ECO:0000256" key="1">
    <source>
        <dbReference type="ARBA" id="ARBA00022598"/>
    </source>
</evidence>
<sequence length="546" mass="60114">MRYLSPTGPRPYPMPTNCTTLSYAETGAFSSLLTDYIVRNPALAPFYHRFPSLENFAAQIEEKKAVYTPEARKRLVAALRDQYGMAPEPEPAIENNILLLGEPTTFTVTTGHQLNLLTGPLYFIYKIASAIKLSRDLKAKYPQYDFVPVYWMATEDHDFAEINHLSLFGKTYAWDAANTGGPVGRLPLDGLAEQLLSQLPPEVPTAFHKAYTESKTLAEATRKLADALFGEFGLVTLDADRPALKQALVPLLEKELSGQVSNAAVQATNARLTAAGYKPQVYSRPINLFFLTDEGKRERLEPDVSGADCVEVTIRNTAKCHSQAELLALAQAHPEQFSPNVVLRPVYQEMLLPNLAYIGGAAEVAYWLQLKDVFAAFAVPMPMVLPRNSAEYISRANAGKLKKLGLTTHEIFRPLPELKKQVGAALGQEEISLKEQQQALAAAFQQVQDVAQRLDPTLVKTVAAEAQKAAASLAGLEKRLSKAAETKHETAYTQLATLKEKLFPGGGLQERSENVLSILINNPGFIQDLLDAFEPLALEFTVLEEE</sequence>
<comment type="similarity">
    <text evidence="2">Belongs to the BshC family.</text>
</comment>
<accession>A0ABP7QEY4</accession>
<dbReference type="NCBIfam" id="TIGR03998">
    <property type="entry name" value="thiol_BshC"/>
    <property type="match status" value="1"/>
</dbReference>
<feature type="coiled-coil region" evidence="2">
    <location>
        <begin position="433"/>
        <end position="486"/>
    </location>
</feature>
<feature type="domain" description="Bacillithiol biosynthesis BshC C-terminal coiled-coil" evidence="4">
    <location>
        <begin position="392"/>
        <end position="544"/>
    </location>
</feature>
<organism evidence="5 6">
    <name type="scientific">Hymenobacter antarcticus</name>
    <dbReference type="NCBI Taxonomy" id="486270"/>
    <lineage>
        <taxon>Bacteria</taxon>
        <taxon>Pseudomonadati</taxon>
        <taxon>Bacteroidota</taxon>
        <taxon>Cytophagia</taxon>
        <taxon>Cytophagales</taxon>
        <taxon>Hymenobacteraceae</taxon>
        <taxon>Hymenobacter</taxon>
    </lineage>
</organism>
<proteinExistence type="inferred from homology"/>
<protein>
    <recommendedName>
        <fullName evidence="2">Putative cysteine ligase BshC</fullName>
        <ecNumber evidence="2">6.-.-.-</ecNumber>
    </recommendedName>
</protein>
<evidence type="ECO:0000256" key="2">
    <source>
        <dbReference type="HAMAP-Rule" id="MF_01867"/>
    </source>
</evidence>
<name>A0ABP7QEY4_9BACT</name>
<evidence type="ECO:0000259" key="4">
    <source>
        <dbReference type="Pfam" id="PF24850"/>
    </source>
</evidence>
<feature type="domain" description="Bacillithiol biosynthesis BshC N-terminal Rossmann-like" evidence="3">
    <location>
        <begin position="18"/>
        <end position="388"/>
    </location>
</feature>
<evidence type="ECO:0000313" key="5">
    <source>
        <dbReference type="EMBL" id="GAA3981381.1"/>
    </source>
</evidence>
<keyword evidence="6" id="KW-1185">Reference proteome</keyword>